<dbReference type="SUPFAM" id="SSF51182">
    <property type="entry name" value="RmlC-like cupins"/>
    <property type="match status" value="1"/>
</dbReference>
<dbReference type="Gene3D" id="2.60.120.10">
    <property type="entry name" value="Jelly Rolls"/>
    <property type="match status" value="1"/>
</dbReference>
<reference evidence="2 3" key="1">
    <citation type="submission" date="2019-05" db="EMBL/GenBank/DDBJ databases">
        <title>Dyadobacter AR-3-8 sp. nov., isolated from arctic soil.</title>
        <authorList>
            <person name="Chaudhary D.K."/>
        </authorList>
    </citation>
    <scope>NUCLEOTIDE SEQUENCE [LARGE SCALE GENOMIC DNA]</scope>
    <source>
        <strain evidence="2 3">AR-3-8</strain>
    </source>
</reference>
<dbReference type="InterPro" id="IPR011051">
    <property type="entry name" value="RmlC_Cupin_sf"/>
</dbReference>
<gene>
    <name evidence="2" type="ORF">FDK13_03235</name>
</gene>
<organism evidence="2 3">
    <name type="scientific">Dyadobacter frigoris</name>
    <dbReference type="NCBI Taxonomy" id="2576211"/>
    <lineage>
        <taxon>Bacteria</taxon>
        <taxon>Pseudomonadati</taxon>
        <taxon>Bacteroidota</taxon>
        <taxon>Cytophagia</taxon>
        <taxon>Cytophagales</taxon>
        <taxon>Spirosomataceae</taxon>
        <taxon>Dyadobacter</taxon>
    </lineage>
</organism>
<dbReference type="RefSeq" id="WP_137338529.1">
    <property type="nucleotide sequence ID" value="NZ_BSQH01000001.1"/>
</dbReference>
<dbReference type="AlphaFoldDB" id="A0A4U6D9Q6"/>
<evidence type="ECO:0000313" key="3">
    <source>
        <dbReference type="Proteomes" id="UP000304900"/>
    </source>
</evidence>
<evidence type="ECO:0000259" key="1">
    <source>
        <dbReference type="Pfam" id="PF07883"/>
    </source>
</evidence>
<dbReference type="InterPro" id="IPR014710">
    <property type="entry name" value="RmlC-like_jellyroll"/>
</dbReference>
<dbReference type="Proteomes" id="UP000304900">
    <property type="component" value="Unassembled WGS sequence"/>
</dbReference>
<accession>A0A4U6D9Q6</accession>
<keyword evidence="3" id="KW-1185">Reference proteome</keyword>
<sequence>MSEVRKFVESGILEMYVMGDASPEENVLVELMVNKHPEVKEELFSIEVSLENYALSQATTVDPVIKPFLMATVEYMERMTKGEQPSFPPKLHVNSLISDFGEWLNRPDLVLTEPLDEIDARIIGATPQMTTAIVWIKNGSPPEIHKNEYETFLIVEGTCNIIVDGTDNHLKSGDVFTIPLYLSHTVIVTSKIPCKLILERLAA</sequence>
<dbReference type="InterPro" id="IPR013096">
    <property type="entry name" value="Cupin_2"/>
</dbReference>
<protein>
    <submittedName>
        <fullName evidence="2">Cupin domain-containing protein</fullName>
    </submittedName>
</protein>
<proteinExistence type="predicted"/>
<name>A0A4U6D9Q6_9BACT</name>
<feature type="domain" description="Cupin type-2" evidence="1">
    <location>
        <begin position="139"/>
        <end position="197"/>
    </location>
</feature>
<comment type="caution">
    <text evidence="2">The sequence shown here is derived from an EMBL/GenBank/DDBJ whole genome shotgun (WGS) entry which is preliminary data.</text>
</comment>
<dbReference type="Pfam" id="PF07883">
    <property type="entry name" value="Cupin_2"/>
    <property type="match status" value="1"/>
</dbReference>
<evidence type="ECO:0000313" key="2">
    <source>
        <dbReference type="EMBL" id="TKT94240.1"/>
    </source>
</evidence>
<dbReference type="OrthoDB" id="3395710at2"/>
<dbReference type="EMBL" id="SZVO01000001">
    <property type="protein sequence ID" value="TKT94240.1"/>
    <property type="molecule type" value="Genomic_DNA"/>
</dbReference>